<sequence>MTTPKADKPVKPAPAKQAKPVTAKQPKPKPVKQKPTKPTPLQKADKGEEYDLEQAIQMSLESFQARGQAHVGGVAIFREPVAEATRPLHVVEVK</sequence>
<organism evidence="2">
    <name type="scientific">Tanacetum cinerariifolium</name>
    <name type="common">Dalmatian daisy</name>
    <name type="synonym">Chrysanthemum cinerariifolium</name>
    <dbReference type="NCBI Taxonomy" id="118510"/>
    <lineage>
        <taxon>Eukaryota</taxon>
        <taxon>Viridiplantae</taxon>
        <taxon>Streptophyta</taxon>
        <taxon>Embryophyta</taxon>
        <taxon>Tracheophyta</taxon>
        <taxon>Spermatophyta</taxon>
        <taxon>Magnoliopsida</taxon>
        <taxon>eudicotyledons</taxon>
        <taxon>Gunneridae</taxon>
        <taxon>Pentapetalae</taxon>
        <taxon>asterids</taxon>
        <taxon>campanulids</taxon>
        <taxon>Asterales</taxon>
        <taxon>Asteraceae</taxon>
        <taxon>Asteroideae</taxon>
        <taxon>Anthemideae</taxon>
        <taxon>Anthemidinae</taxon>
        <taxon>Tanacetum</taxon>
    </lineage>
</organism>
<dbReference type="EMBL" id="BKCJ010000105">
    <property type="protein sequence ID" value="GEU29836.1"/>
    <property type="molecule type" value="Genomic_DNA"/>
</dbReference>
<feature type="compositionally biased region" description="Low complexity" evidence="1">
    <location>
        <begin position="13"/>
        <end position="25"/>
    </location>
</feature>
<accession>A0A699GRI0</accession>
<evidence type="ECO:0000256" key="1">
    <source>
        <dbReference type="SAM" id="MobiDB-lite"/>
    </source>
</evidence>
<gene>
    <name evidence="2" type="ORF">Tci_001814</name>
</gene>
<comment type="caution">
    <text evidence="2">The sequence shown here is derived from an EMBL/GenBank/DDBJ whole genome shotgun (WGS) entry which is preliminary data.</text>
</comment>
<feature type="compositionally biased region" description="Basic and acidic residues" evidence="1">
    <location>
        <begin position="1"/>
        <end position="10"/>
    </location>
</feature>
<name>A0A699GRI0_TANCI</name>
<protein>
    <submittedName>
        <fullName evidence="2">Uncharacterized protein</fullName>
    </submittedName>
</protein>
<dbReference type="AlphaFoldDB" id="A0A699GRI0"/>
<feature type="compositionally biased region" description="Basic residues" evidence="1">
    <location>
        <begin position="26"/>
        <end position="35"/>
    </location>
</feature>
<reference evidence="2" key="1">
    <citation type="journal article" date="2019" name="Sci. Rep.">
        <title>Draft genome of Tanacetum cinerariifolium, the natural source of mosquito coil.</title>
        <authorList>
            <person name="Yamashiro T."/>
            <person name="Shiraishi A."/>
            <person name="Satake H."/>
            <person name="Nakayama K."/>
        </authorList>
    </citation>
    <scope>NUCLEOTIDE SEQUENCE</scope>
</reference>
<feature type="region of interest" description="Disordered" evidence="1">
    <location>
        <begin position="1"/>
        <end position="47"/>
    </location>
</feature>
<evidence type="ECO:0000313" key="2">
    <source>
        <dbReference type="EMBL" id="GEU29836.1"/>
    </source>
</evidence>
<proteinExistence type="predicted"/>